<dbReference type="Proteomes" id="UP000789901">
    <property type="component" value="Unassembled WGS sequence"/>
</dbReference>
<reference evidence="1 2" key="1">
    <citation type="submission" date="2021-06" db="EMBL/GenBank/DDBJ databases">
        <authorList>
            <person name="Kallberg Y."/>
            <person name="Tangrot J."/>
            <person name="Rosling A."/>
        </authorList>
    </citation>
    <scope>NUCLEOTIDE SEQUENCE [LARGE SCALE GENOMIC DNA]</scope>
    <source>
        <strain evidence="1 2">120-4 pot B 10/14</strain>
    </source>
</reference>
<protein>
    <submittedName>
        <fullName evidence="1">37195_t:CDS:1</fullName>
    </submittedName>
</protein>
<evidence type="ECO:0000313" key="1">
    <source>
        <dbReference type="EMBL" id="CAG8767848.1"/>
    </source>
</evidence>
<keyword evidence="2" id="KW-1185">Reference proteome</keyword>
<sequence length="63" mass="7420">TISNPDLFNLDQNTIVKKLLPNLYNSIKEKENNYKELLPSLYNSIKEKENNCKKAITKPSRFY</sequence>
<organism evidence="1 2">
    <name type="scientific">Gigaspora margarita</name>
    <dbReference type="NCBI Taxonomy" id="4874"/>
    <lineage>
        <taxon>Eukaryota</taxon>
        <taxon>Fungi</taxon>
        <taxon>Fungi incertae sedis</taxon>
        <taxon>Mucoromycota</taxon>
        <taxon>Glomeromycotina</taxon>
        <taxon>Glomeromycetes</taxon>
        <taxon>Diversisporales</taxon>
        <taxon>Gigasporaceae</taxon>
        <taxon>Gigaspora</taxon>
    </lineage>
</organism>
<feature type="non-terminal residue" evidence="1">
    <location>
        <position position="1"/>
    </location>
</feature>
<name>A0ABN7VG40_GIGMA</name>
<dbReference type="EMBL" id="CAJVQB010014343">
    <property type="protein sequence ID" value="CAG8767848.1"/>
    <property type="molecule type" value="Genomic_DNA"/>
</dbReference>
<gene>
    <name evidence="1" type="ORF">GMARGA_LOCUS18190</name>
</gene>
<accession>A0ABN7VG40</accession>
<comment type="caution">
    <text evidence="1">The sequence shown here is derived from an EMBL/GenBank/DDBJ whole genome shotgun (WGS) entry which is preliminary data.</text>
</comment>
<proteinExistence type="predicted"/>
<evidence type="ECO:0000313" key="2">
    <source>
        <dbReference type="Proteomes" id="UP000789901"/>
    </source>
</evidence>